<dbReference type="EMBL" id="FOPM01000008">
    <property type="protein sequence ID" value="SFG68620.1"/>
    <property type="molecule type" value="Genomic_DNA"/>
</dbReference>
<evidence type="ECO:0000259" key="1">
    <source>
        <dbReference type="PROSITE" id="PS50851"/>
    </source>
</evidence>
<dbReference type="InterPro" id="IPR039315">
    <property type="entry name" value="CheW"/>
</dbReference>
<dbReference type="STRING" id="582675.SAMN05192565_10847"/>
<keyword evidence="3" id="KW-1185">Reference proteome</keyword>
<protein>
    <submittedName>
        <fullName evidence="2">Purine-binding chemotaxis protein CheW</fullName>
    </submittedName>
</protein>
<dbReference type="PANTHER" id="PTHR22617">
    <property type="entry name" value="CHEMOTAXIS SENSOR HISTIDINE KINASE-RELATED"/>
    <property type="match status" value="1"/>
</dbReference>
<dbReference type="GO" id="GO:0006935">
    <property type="term" value="P:chemotaxis"/>
    <property type="evidence" value="ECO:0007669"/>
    <property type="project" value="InterPro"/>
</dbReference>
<feature type="domain" description="CheW-like" evidence="1">
    <location>
        <begin position="13"/>
        <end position="153"/>
    </location>
</feature>
<dbReference type="Gene3D" id="2.40.50.180">
    <property type="entry name" value="CheA-289, Domain 4"/>
    <property type="match status" value="1"/>
</dbReference>
<reference evidence="3" key="1">
    <citation type="submission" date="2016-10" db="EMBL/GenBank/DDBJ databases">
        <authorList>
            <person name="Varghese N."/>
            <person name="Submissions S."/>
        </authorList>
    </citation>
    <scope>NUCLEOTIDE SEQUENCE [LARGE SCALE GENOMIC DNA]</scope>
    <source>
        <strain evidence="3">Gh-105</strain>
    </source>
</reference>
<dbReference type="InterPro" id="IPR036061">
    <property type="entry name" value="CheW-like_dom_sf"/>
</dbReference>
<dbReference type="InterPro" id="IPR002545">
    <property type="entry name" value="CheW-lke_dom"/>
</dbReference>
<name>A0A1I2TUR0_9HYPH</name>
<dbReference type="Gene3D" id="2.30.30.40">
    <property type="entry name" value="SH3 Domains"/>
    <property type="match status" value="1"/>
</dbReference>
<organism evidence="2 3">
    <name type="scientific">Methylobacterium gossipiicola</name>
    <dbReference type="NCBI Taxonomy" id="582675"/>
    <lineage>
        <taxon>Bacteria</taxon>
        <taxon>Pseudomonadati</taxon>
        <taxon>Pseudomonadota</taxon>
        <taxon>Alphaproteobacteria</taxon>
        <taxon>Hyphomicrobiales</taxon>
        <taxon>Methylobacteriaceae</taxon>
        <taxon>Methylobacterium</taxon>
    </lineage>
</organism>
<dbReference type="AlphaFoldDB" id="A0A1I2TUR0"/>
<accession>A0A1I2TUR0</accession>
<evidence type="ECO:0000313" key="2">
    <source>
        <dbReference type="EMBL" id="SFG68620.1"/>
    </source>
</evidence>
<sequence>MKKIGSLKNLPATTAFLVLDVAGVPCALARAAVSEVLPLPDLHNPPAAGGPLVGFLDLGGTPVPVIDLARLLGLPKREGAQADDPYRHLVLAAGEAIAFLVDRVDDLVVVAEAEIRPVAEALTLNGCVMAEIGLRDRMVHVLDPARLLGAEERQRLDDLTRAAAARLAAFGPPTA</sequence>
<dbReference type="Proteomes" id="UP000199229">
    <property type="component" value="Unassembled WGS sequence"/>
</dbReference>
<dbReference type="PANTHER" id="PTHR22617:SF23">
    <property type="entry name" value="CHEMOTAXIS PROTEIN CHEW"/>
    <property type="match status" value="1"/>
</dbReference>
<proteinExistence type="predicted"/>
<dbReference type="SMART" id="SM00260">
    <property type="entry name" value="CheW"/>
    <property type="match status" value="1"/>
</dbReference>
<dbReference type="Pfam" id="PF01584">
    <property type="entry name" value="CheW"/>
    <property type="match status" value="1"/>
</dbReference>
<dbReference type="PROSITE" id="PS50851">
    <property type="entry name" value="CHEW"/>
    <property type="match status" value="1"/>
</dbReference>
<evidence type="ECO:0000313" key="3">
    <source>
        <dbReference type="Proteomes" id="UP000199229"/>
    </source>
</evidence>
<gene>
    <name evidence="2" type="ORF">SAMN05192565_10847</name>
</gene>
<dbReference type="GO" id="GO:0005829">
    <property type="term" value="C:cytosol"/>
    <property type="evidence" value="ECO:0007669"/>
    <property type="project" value="TreeGrafter"/>
</dbReference>
<dbReference type="SUPFAM" id="SSF50341">
    <property type="entry name" value="CheW-like"/>
    <property type="match status" value="1"/>
</dbReference>
<dbReference type="GO" id="GO:0007165">
    <property type="term" value="P:signal transduction"/>
    <property type="evidence" value="ECO:0007669"/>
    <property type="project" value="InterPro"/>
</dbReference>